<evidence type="ECO:0000256" key="1">
    <source>
        <dbReference type="ARBA" id="ARBA00010211"/>
    </source>
</evidence>
<dbReference type="Gene3D" id="3.90.850.10">
    <property type="entry name" value="Fumarylacetoacetase-like, C-terminal domain"/>
    <property type="match status" value="1"/>
</dbReference>
<gene>
    <name evidence="4" type="ORF">C1SCF055_LOCUS6434</name>
</gene>
<evidence type="ECO:0000313" key="5">
    <source>
        <dbReference type="EMBL" id="CAL1131754.1"/>
    </source>
</evidence>
<reference evidence="5" key="2">
    <citation type="submission" date="2024-04" db="EMBL/GenBank/DDBJ databases">
        <authorList>
            <person name="Chen Y."/>
            <person name="Shah S."/>
            <person name="Dougan E. K."/>
            <person name="Thang M."/>
            <person name="Chan C."/>
        </authorList>
    </citation>
    <scope>NUCLEOTIDE SEQUENCE [LARGE SCALE GENOMIC DNA]</scope>
</reference>
<comment type="caution">
    <text evidence="4">The sequence shown here is derived from an EMBL/GenBank/DDBJ whole genome shotgun (WGS) entry which is preliminary data.</text>
</comment>
<evidence type="ECO:0000256" key="2">
    <source>
        <dbReference type="ARBA" id="ARBA00022723"/>
    </source>
</evidence>
<evidence type="ECO:0000259" key="3">
    <source>
        <dbReference type="Pfam" id="PF01557"/>
    </source>
</evidence>
<organism evidence="4">
    <name type="scientific">Cladocopium goreaui</name>
    <dbReference type="NCBI Taxonomy" id="2562237"/>
    <lineage>
        <taxon>Eukaryota</taxon>
        <taxon>Sar</taxon>
        <taxon>Alveolata</taxon>
        <taxon>Dinophyceae</taxon>
        <taxon>Suessiales</taxon>
        <taxon>Symbiodiniaceae</taxon>
        <taxon>Cladocopium</taxon>
    </lineage>
</organism>
<name>A0A9P1FII3_9DINO</name>
<dbReference type="Proteomes" id="UP001152797">
    <property type="component" value="Unassembled WGS sequence"/>
</dbReference>
<feature type="domain" description="Fumarylacetoacetase-like C-terminal" evidence="3">
    <location>
        <begin position="42"/>
        <end position="124"/>
    </location>
</feature>
<reference evidence="4" key="1">
    <citation type="submission" date="2022-10" db="EMBL/GenBank/DDBJ databases">
        <authorList>
            <person name="Chen Y."/>
            <person name="Dougan E. K."/>
            <person name="Chan C."/>
            <person name="Rhodes N."/>
            <person name="Thang M."/>
        </authorList>
    </citation>
    <scope>NUCLEOTIDE SEQUENCE</scope>
</reference>
<keyword evidence="2" id="KW-0479">Metal-binding</keyword>
<keyword evidence="6" id="KW-1185">Reference proteome</keyword>
<evidence type="ECO:0000313" key="6">
    <source>
        <dbReference type="Proteomes" id="UP001152797"/>
    </source>
</evidence>
<dbReference type="PANTHER" id="PTHR11820">
    <property type="entry name" value="ACYLPYRUVASE"/>
    <property type="match status" value="1"/>
</dbReference>
<dbReference type="EMBL" id="CAMXCT020000406">
    <property type="protein sequence ID" value="CAL1131754.1"/>
    <property type="molecule type" value="Genomic_DNA"/>
</dbReference>
<sequence length="149" mass="15824">MLLTIEVASGIDKVKWLMSDESFAISSQGCGQERNQAHLVSVEVGAFIPKSMLPQPEAATIICRVNGKTVAQDATNRMKFSIAEQVADASELTPLKRGDILLTGAGSLGPLAIGDLVEGCIEGLESKYTVSSTLILKAQHKRKAAEAKL</sequence>
<dbReference type="OrthoDB" id="411064at2759"/>
<evidence type="ECO:0000313" key="4">
    <source>
        <dbReference type="EMBL" id="CAI3978379.1"/>
    </source>
</evidence>
<dbReference type="AlphaFoldDB" id="A0A9P1FII3"/>
<dbReference type="SUPFAM" id="SSF56529">
    <property type="entry name" value="FAH"/>
    <property type="match status" value="1"/>
</dbReference>
<dbReference type="InterPro" id="IPR011234">
    <property type="entry name" value="Fumarylacetoacetase-like_C"/>
</dbReference>
<dbReference type="EMBL" id="CAMXCT010000406">
    <property type="protein sequence ID" value="CAI3978379.1"/>
    <property type="molecule type" value="Genomic_DNA"/>
</dbReference>
<comment type="similarity">
    <text evidence="1">Belongs to the FAH family.</text>
</comment>
<dbReference type="PANTHER" id="PTHR11820:SF7">
    <property type="entry name" value="ACYLPYRUVASE FAHD1, MITOCHONDRIAL"/>
    <property type="match status" value="1"/>
</dbReference>
<protein>
    <recommendedName>
        <fullName evidence="3">Fumarylacetoacetase-like C-terminal domain-containing protein</fullName>
    </recommendedName>
</protein>
<dbReference type="EMBL" id="CAMXCT030000406">
    <property type="protein sequence ID" value="CAL4765691.1"/>
    <property type="molecule type" value="Genomic_DNA"/>
</dbReference>
<proteinExistence type="inferred from homology"/>
<dbReference type="Pfam" id="PF01557">
    <property type="entry name" value="FAA_hydrolase"/>
    <property type="match status" value="1"/>
</dbReference>
<dbReference type="GO" id="GO:0018773">
    <property type="term" value="F:acetylpyruvate hydrolase activity"/>
    <property type="evidence" value="ECO:0007669"/>
    <property type="project" value="TreeGrafter"/>
</dbReference>
<accession>A0A9P1FII3</accession>
<dbReference type="InterPro" id="IPR036663">
    <property type="entry name" value="Fumarylacetoacetase_C_sf"/>
</dbReference>
<dbReference type="GO" id="GO:0046872">
    <property type="term" value="F:metal ion binding"/>
    <property type="evidence" value="ECO:0007669"/>
    <property type="project" value="UniProtKB-KW"/>
</dbReference>